<evidence type="ECO:0000256" key="7">
    <source>
        <dbReference type="ARBA" id="ARBA00022992"/>
    </source>
</evidence>
<evidence type="ECO:0000256" key="4">
    <source>
        <dbReference type="ARBA" id="ARBA00022741"/>
    </source>
</evidence>
<evidence type="ECO:0000256" key="8">
    <source>
        <dbReference type="PROSITE-ProRule" id="PRU10141"/>
    </source>
</evidence>
<keyword evidence="5" id="KW-0418">Kinase</keyword>
<dbReference type="InterPro" id="IPR008271">
    <property type="entry name" value="Ser/Thr_kinase_AS"/>
</dbReference>
<dbReference type="GO" id="GO:0005524">
    <property type="term" value="F:ATP binding"/>
    <property type="evidence" value="ECO:0007669"/>
    <property type="project" value="UniProtKB-UniRule"/>
</dbReference>
<dbReference type="GO" id="GO:0030553">
    <property type="term" value="F:cGMP binding"/>
    <property type="evidence" value="ECO:0007669"/>
    <property type="project" value="UniProtKB-KW"/>
</dbReference>
<dbReference type="EMBL" id="JALLPB020000090">
    <property type="protein sequence ID" value="KAL3817828.1"/>
    <property type="molecule type" value="Genomic_DNA"/>
</dbReference>
<evidence type="ECO:0000256" key="1">
    <source>
        <dbReference type="ARBA" id="ARBA00022527"/>
    </source>
</evidence>
<dbReference type="InterPro" id="IPR018490">
    <property type="entry name" value="cNMP-bd_dom_sf"/>
</dbReference>
<dbReference type="PROSITE" id="PS50042">
    <property type="entry name" value="CNMP_BINDING_3"/>
    <property type="match status" value="2"/>
</dbReference>
<dbReference type="Gene3D" id="3.30.200.20">
    <property type="entry name" value="Phosphorylase Kinase, domain 1"/>
    <property type="match status" value="1"/>
</dbReference>
<reference evidence="12 13" key="1">
    <citation type="submission" date="2024-10" db="EMBL/GenBank/DDBJ databases">
        <title>Updated reference genomes for cyclostephanoid diatoms.</title>
        <authorList>
            <person name="Roberts W.R."/>
            <person name="Alverson A.J."/>
        </authorList>
    </citation>
    <scope>NUCLEOTIDE SEQUENCE [LARGE SCALE GENOMIC DNA]</scope>
    <source>
        <strain evidence="12 13">AJA228-03</strain>
    </source>
</reference>
<evidence type="ECO:0000256" key="5">
    <source>
        <dbReference type="ARBA" id="ARBA00022777"/>
    </source>
</evidence>
<dbReference type="SMART" id="SM00100">
    <property type="entry name" value="cNMP"/>
    <property type="match status" value="2"/>
</dbReference>
<keyword evidence="1" id="KW-0723">Serine/threonine-protein kinase</keyword>
<dbReference type="Pfam" id="PF00027">
    <property type="entry name" value="cNMP_binding"/>
    <property type="match status" value="2"/>
</dbReference>
<keyword evidence="2" id="KW-0140">cGMP</keyword>
<dbReference type="SMART" id="SM00220">
    <property type="entry name" value="S_TKc"/>
    <property type="match status" value="1"/>
</dbReference>
<protein>
    <submittedName>
        <fullName evidence="12">Uncharacterized protein</fullName>
    </submittedName>
</protein>
<evidence type="ECO:0000259" key="10">
    <source>
        <dbReference type="PROSITE" id="PS50011"/>
    </source>
</evidence>
<feature type="binding site" evidence="8">
    <location>
        <position position="603"/>
    </location>
    <ligand>
        <name>ATP</name>
        <dbReference type="ChEBI" id="CHEBI:30616"/>
    </ligand>
</feature>
<dbReference type="Pfam" id="PF00069">
    <property type="entry name" value="Pkinase"/>
    <property type="match status" value="1"/>
</dbReference>
<dbReference type="InterPro" id="IPR011009">
    <property type="entry name" value="Kinase-like_dom_sf"/>
</dbReference>
<feature type="region of interest" description="Disordered" evidence="9">
    <location>
        <begin position="113"/>
        <end position="136"/>
    </location>
</feature>
<dbReference type="InterPro" id="IPR017441">
    <property type="entry name" value="Protein_kinase_ATP_BS"/>
</dbReference>
<feature type="compositionally biased region" description="Polar residues" evidence="9">
    <location>
        <begin position="126"/>
        <end position="136"/>
    </location>
</feature>
<dbReference type="GO" id="GO:0004674">
    <property type="term" value="F:protein serine/threonine kinase activity"/>
    <property type="evidence" value="ECO:0007669"/>
    <property type="project" value="UniProtKB-KW"/>
</dbReference>
<feature type="compositionally biased region" description="Low complexity" evidence="9">
    <location>
        <begin position="59"/>
        <end position="77"/>
    </location>
</feature>
<dbReference type="AlphaFoldDB" id="A0ABD3S096"/>
<keyword evidence="3" id="KW-0808">Transferase</keyword>
<keyword evidence="7" id="KW-0142">cGMP-binding</keyword>
<gene>
    <name evidence="12" type="ORF">ACHAXA_002695</name>
</gene>
<dbReference type="Proteomes" id="UP001530377">
    <property type="component" value="Unassembled WGS sequence"/>
</dbReference>
<proteinExistence type="predicted"/>
<evidence type="ECO:0000256" key="9">
    <source>
        <dbReference type="SAM" id="MobiDB-lite"/>
    </source>
</evidence>
<accession>A0ABD3S096</accession>
<evidence type="ECO:0000313" key="13">
    <source>
        <dbReference type="Proteomes" id="UP001530377"/>
    </source>
</evidence>
<dbReference type="PROSITE" id="PS00107">
    <property type="entry name" value="PROTEIN_KINASE_ATP"/>
    <property type="match status" value="1"/>
</dbReference>
<evidence type="ECO:0000256" key="2">
    <source>
        <dbReference type="ARBA" id="ARBA00022535"/>
    </source>
</evidence>
<comment type="caution">
    <text evidence="12">The sequence shown here is derived from an EMBL/GenBank/DDBJ whole genome shotgun (WGS) entry which is preliminary data.</text>
</comment>
<dbReference type="PRINTS" id="PR00103">
    <property type="entry name" value="CAMPKINASE"/>
</dbReference>
<dbReference type="SUPFAM" id="SSF51206">
    <property type="entry name" value="cAMP-binding domain-like"/>
    <property type="match status" value="2"/>
</dbReference>
<keyword evidence="13" id="KW-1185">Reference proteome</keyword>
<dbReference type="InterPro" id="IPR000719">
    <property type="entry name" value="Prot_kinase_dom"/>
</dbReference>
<evidence type="ECO:0000256" key="6">
    <source>
        <dbReference type="ARBA" id="ARBA00022840"/>
    </source>
</evidence>
<name>A0ABD3S096_9STRA</name>
<dbReference type="SUPFAM" id="SSF56112">
    <property type="entry name" value="Protein kinase-like (PK-like)"/>
    <property type="match status" value="1"/>
</dbReference>
<dbReference type="PROSITE" id="PS00108">
    <property type="entry name" value="PROTEIN_KINASE_ST"/>
    <property type="match status" value="1"/>
</dbReference>
<evidence type="ECO:0000256" key="3">
    <source>
        <dbReference type="ARBA" id="ARBA00022679"/>
    </source>
</evidence>
<sequence length="901" mass="101445">MERLETGPILPPPSADDECQTSSTATTSSYPPPQFTEASAVIPSSFPHYGPCHLPNPPSSSSASSFTSSSYPSQRQQQQHDERDADFETMLKQIFPYCPTDHIRELLGPKPTREKAEEVANRLAQDGSTAASNHGNVSSLRNLSSSFASTVAVSASASASSSSSAATGPLSTASLKSNLRLLLNMTSNRPLDARDVLDDDIYSFDVAKDEIRRIRKLAADILVTSDTTMNRENVRYMERSAGGGNGDDEDEYYQEDNVMYRSARGALYDKQDLTSLVKMSVRKTPEVRSLIYDAIKPNALFEIFADDEMMQIIDVFRPVTFKGGDVIMRQGDVGSEFYVVEWGQLREHVEGDMTKSKVHSRGLTFGELSLVFGSPSASTITADTDVRVWILERDVYRSVVRSIRWEQYQEKLNFIENCVVGDRLFVDRFDFQHIEDLAIAAKVDNFEEGDVILREGDLVETFYIVRSGIITRYKGESGGNEVKIGTVEESKAFGTTSLLKGVGSPYTYKASSRVKVFFLTRHDFESIMGSVKDAFDNNTAMPSVSRSTWRETSRSTIFTSSSLQSLYKCDLDDLDFYNVLGRGAFGHVMLVQSRRTKRLFALKAQSKYNICKKKYLQDQVLKEFEIATQVEHKTLLRIHCAMQDKKFVYFLLDLLPGGTLMDKLSKHPNLKHRRAFDEDVTKFYAASVVLAFEKLHGCMIAYRDLKPENIVLDKKGYGVLVDFGIAKYVEGLTYTFCGTPDYLSPEIIRCTGHNWAVDYWALGIFLFEMTKGAPPFRVNGRSPIEREKKILKGFELVNVPQYFTSGLTDLISKLLIAEHTKRLGRMQNGVQGIKNHRWFAGFDWEGFENQSLKAPLPPNLPRDIKEIGSVMDSRLKQEVDATPYSEWWPDLTLDMQRTYAG</sequence>
<dbReference type="PANTHER" id="PTHR24353:SF147">
    <property type="entry name" value="CGMP-DEPENDENT SERINE_THREONIN PROTEIN KINASE-RELATED"/>
    <property type="match status" value="1"/>
</dbReference>
<evidence type="ECO:0000259" key="11">
    <source>
        <dbReference type="PROSITE" id="PS50042"/>
    </source>
</evidence>
<feature type="region of interest" description="Disordered" evidence="9">
    <location>
        <begin position="1"/>
        <end position="83"/>
    </location>
</feature>
<dbReference type="CDD" id="cd00038">
    <property type="entry name" value="CAP_ED"/>
    <property type="match status" value="2"/>
</dbReference>
<feature type="domain" description="Cyclic nucleotide-binding" evidence="11">
    <location>
        <begin position="425"/>
        <end position="529"/>
    </location>
</feature>
<feature type="domain" description="Protein kinase" evidence="10">
    <location>
        <begin position="574"/>
        <end position="839"/>
    </location>
</feature>
<dbReference type="Gene3D" id="1.10.510.10">
    <property type="entry name" value="Transferase(Phosphotransferase) domain 1"/>
    <property type="match status" value="1"/>
</dbReference>
<dbReference type="PROSITE" id="PS50011">
    <property type="entry name" value="PROTEIN_KINASE_DOM"/>
    <property type="match status" value="1"/>
</dbReference>
<dbReference type="InterPro" id="IPR000595">
    <property type="entry name" value="cNMP-bd_dom"/>
</dbReference>
<keyword evidence="6 8" id="KW-0067">ATP-binding</keyword>
<keyword evidence="4 8" id="KW-0547">Nucleotide-binding</keyword>
<dbReference type="Gene3D" id="2.60.120.10">
    <property type="entry name" value="Jelly Rolls"/>
    <property type="match status" value="2"/>
</dbReference>
<evidence type="ECO:0000313" key="12">
    <source>
        <dbReference type="EMBL" id="KAL3817828.1"/>
    </source>
</evidence>
<dbReference type="InterPro" id="IPR014710">
    <property type="entry name" value="RmlC-like_jellyroll"/>
</dbReference>
<organism evidence="12 13">
    <name type="scientific">Cyclostephanos tholiformis</name>
    <dbReference type="NCBI Taxonomy" id="382380"/>
    <lineage>
        <taxon>Eukaryota</taxon>
        <taxon>Sar</taxon>
        <taxon>Stramenopiles</taxon>
        <taxon>Ochrophyta</taxon>
        <taxon>Bacillariophyta</taxon>
        <taxon>Coscinodiscophyceae</taxon>
        <taxon>Thalassiosirophycidae</taxon>
        <taxon>Stephanodiscales</taxon>
        <taxon>Stephanodiscaceae</taxon>
        <taxon>Cyclostephanos</taxon>
    </lineage>
</organism>
<feature type="domain" description="Cyclic nucleotide-binding" evidence="11">
    <location>
        <begin position="300"/>
        <end position="400"/>
    </location>
</feature>
<dbReference type="PANTHER" id="PTHR24353">
    <property type="entry name" value="CYCLIC NUCLEOTIDE-DEPENDENT PROTEIN KINASE"/>
    <property type="match status" value="1"/>
</dbReference>